<accession>A0A0P7AEC2</accession>
<name>A0A0P7AEC2_9FLAO</name>
<dbReference type="AlphaFoldDB" id="A0A0P7AEC2"/>
<protein>
    <submittedName>
        <fullName evidence="1">Uncharacterized protein</fullName>
    </submittedName>
</protein>
<organism evidence="1 2">
    <name type="scientific">Croceitalea dokdonensis DOKDO 023</name>
    <dbReference type="NCBI Taxonomy" id="1300341"/>
    <lineage>
        <taxon>Bacteria</taxon>
        <taxon>Pseudomonadati</taxon>
        <taxon>Bacteroidota</taxon>
        <taxon>Flavobacteriia</taxon>
        <taxon>Flavobacteriales</taxon>
        <taxon>Flavobacteriaceae</taxon>
        <taxon>Croceitalea</taxon>
    </lineage>
</organism>
<comment type="caution">
    <text evidence="1">The sequence shown here is derived from an EMBL/GenBank/DDBJ whole genome shotgun (WGS) entry which is preliminary data.</text>
</comment>
<reference evidence="1 2" key="1">
    <citation type="submission" date="2015-09" db="EMBL/GenBank/DDBJ databases">
        <title>Genome sequence of the marine flavobacterium Croceitalea dokdonensis DOKDO 023 that contains proton- and sodium-pumping rhodopsins.</title>
        <authorList>
            <person name="Kwon S.-K."/>
            <person name="Lee H.K."/>
            <person name="Kwak M.-J."/>
            <person name="Kim J.F."/>
        </authorList>
    </citation>
    <scope>NUCLEOTIDE SEQUENCE [LARGE SCALE GENOMIC DNA]</scope>
    <source>
        <strain evidence="1 2">DOKDO 023</strain>
    </source>
</reference>
<gene>
    <name evidence="1" type="ORF">I595_2048</name>
</gene>
<proteinExistence type="predicted"/>
<evidence type="ECO:0000313" key="2">
    <source>
        <dbReference type="Proteomes" id="UP000050280"/>
    </source>
</evidence>
<evidence type="ECO:0000313" key="1">
    <source>
        <dbReference type="EMBL" id="KPM31557.1"/>
    </source>
</evidence>
<keyword evidence="2" id="KW-1185">Reference proteome</keyword>
<dbReference type="Proteomes" id="UP000050280">
    <property type="component" value="Unassembled WGS sequence"/>
</dbReference>
<sequence length="54" mass="6221">MGICHVRFVFPVKGNYRFVDAIIVLKENMPTADSLFLRHLYGAKNNRIGQLKQT</sequence>
<dbReference type="STRING" id="1300341.I595_2048"/>
<dbReference type="EMBL" id="LDJX01000004">
    <property type="protein sequence ID" value="KPM31557.1"/>
    <property type="molecule type" value="Genomic_DNA"/>
</dbReference>